<dbReference type="EMBL" id="CP058595">
    <property type="protein sequence ID" value="QLG44854.1"/>
    <property type="molecule type" value="Genomic_DNA"/>
</dbReference>
<dbReference type="AlphaFoldDB" id="A0A7H9AN77"/>
<proteinExistence type="predicted"/>
<evidence type="ECO:0000313" key="1">
    <source>
        <dbReference type="EMBL" id="QLG44854.1"/>
    </source>
</evidence>
<reference evidence="1 2" key="1">
    <citation type="journal article" date="2006" name="Int. J. Syst. Evol. Microbiol.">
        <title>Costertonia aggregata gen. nov., sp. nov., a mesophilic marine bacterium of the family Flavobacteriaceae, isolated from a mature biofilm.</title>
        <authorList>
            <person name="Kwon K.K."/>
            <person name="Lee Y.K."/>
            <person name="Lee H.K."/>
        </authorList>
    </citation>
    <scope>NUCLEOTIDE SEQUENCE [LARGE SCALE GENOMIC DNA]</scope>
    <source>
        <strain evidence="1 2">KCCM 42265</strain>
    </source>
</reference>
<dbReference type="RefSeq" id="WP_179241144.1">
    <property type="nucleotide sequence ID" value="NZ_CP058595.1"/>
</dbReference>
<evidence type="ECO:0000313" key="2">
    <source>
        <dbReference type="Proteomes" id="UP000509302"/>
    </source>
</evidence>
<sequence length="191" mass="22087">MDTEKLTVPIFIDDIKKFTDFRMTRCTYFSVESDNPIPDWGLNIDDENIPLVLLGFEGIVTKPLGEKALFGSDKDIQAFFELIERDDNFYIDVNDIWFPNFLFGYEVPKTSVVFRVSTKLFNLGYRFRNDKIPSQKFIAACGNHLPEIYFSPLENNAFAQWEQLVIAEAKEIYPKNEALALPYSDDENLNA</sequence>
<accession>A0A7H9AN77</accession>
<name>A0A7H9AN77_9FLAO</name>
<organism evidence="1 2">
    <name type="scientific">Costertonia aggregata</name>
    <dbReference type="NCBI Taxonomy" id="343403"/>
    <lineage>
        <taxon>Bacteria</taxon>
        <taxon>Pseudomonadati</taxon>
        <taxon>Bacteroidota</taxon>
        <taxon>Flavobacteriia</taxon>
        <taxon>Flavobacteriales</taxon>
        <taxon>Flavobacteriaceae</taxon>
        <taxon>Costertonia</taxon>
    </lineage>
</organism>
<protein>
    <submittedName>
        <fullName evidence="1">Uncharacterized protein</fullName>
    </submittedName>
</protein>
<gene>
    <name evidence="1" type="ORF">HYG79_05635</name>
</gene>
<dbReference type="Proteomes" id="UP000509302">
    <property type="component" value="Chromosome"/>
</dbReference>
<dbReference type="KEGG" id="cagg:HYG79_05635"/>
<keyword evidence="2" id="KW-1185">Reference proteome</keyword>